<dbReference type="InterPro" id="IPR002049">
    <property type="entry name" value="LE_dom"/>
</dbReference>
<evidence type="ECO:0000259" key="18">
    <source>
        <dbReference type="PROSITE" id="PS51116"/>
    </source>
</evidence>
<evidence type="ECO:0000256" key="11">
    <source>
        <dbReference type="ARBA" id="ARBA00023180"/>
    </source>
</evidence>
<evidence type="ECO:0000256" key="2">
    <source>
        <dbReference type="ARBA" id="ARBA00022525"/>
    </source>
</evidence>
<feature type="disulfide bond" evidence="13">
    <location>
        <begin position="437"/>
        <end position="451"/>
    </location>
</feature>
<feature type="coiled-coil region" evidence="14">
    <location>
        <begin position="1549"/>
        <end position="1593"/>
    </location>
</feature>
<dbReference type="PANTHER" id="PTHR10574:SF233">
    <property type="entry name" value="LAMININ SUBUNIT BETA-1"/>
    <property type="match status" value="1"/>
</dbReference>
<evidence type="ECO:0000256" key="7">
    <source>
        <dbReference type="ARBA" id="ARBA00022869"/>
    </source>
</evidence>
<feature type="disulfide bond" evidence="13">
    <location>
        <begin position="425"/>
        <end position="434"/>
    </location>
</feature>
<feature type="disulfide bond" evidence="13">
    <location>
        <begin position="1046"/>
        <end position="1055"/>
    </location>
</feature>
<dbReference type="Proteomes" id="UP000606274">
    <property type="component" value="Unassembled WGS sequence"/>
</dbReference>
<dbReference type="Gene3D" id="2.170.300.10">
    <property type="entry name" value="Tie2 ligand-binding domain superfamily"/>
    <property type="match status" value="2"/>
</dbReference>
<dbReference type="GO" id="GO:0007411">
    <property type="term" value="P:axon guidance"/>
    <property type="evidence" value="ECO:0007669"/>
    <property type="project" value="TreeGrafter"/>
</dbReference>
<feature type="region of interest" description="Disordered" evidence="15">
    <location>
        <begin position="1651"/>
        <end position="1670"/>
    </location>
</feature>
<keyword evidence="5 16" id="KW-0732">Signal</keyword>
<feature type="domain" description="Laminin EGF-like" evidence="17">
    <location>
        <begin position="395"/>
        <end position="453"/>
    </location>
</feature>
<evidence type="ECO:0000256" key="16">
    <source>
        <dbReference type="SAM" id="SignalP"/>
    </source>
</evidence>
<dbReference type="OrthoDB" id="5985440at2759"/>
<name>A0A8T0APZ4_SILME</name>
<feature type="region of interest" description="Disordered" evidence="15">
    <location>
        <begin position="1457"/>
        <end position="1479"/>
    </location>
</feature>
<feature type="domain" description="Laminin EGF-like" evidence="17">
    <location>
        <begin position="454"/>
        <end position="505"/>
    </location>
</feature>
<feature type="disulfide bond" evidence="13">
    <location>
        <begin position="1074"/>
        <end position="1086"/>
    </location>
</feature>
<evidence type="ECO:0000256" key="1">
    <source>
        <dbReference type="ARBA" id="ARBA00004302"/>
    </source>
</evidence>
<keyword evidence="3" id="KW-0272">Extracellular matrix</keyword>
<reference evidence="20" key="1">
    <citation type="submission" date="2020-08" db="EMBL/GenBank/DDBJ databases">
        <title>Chromosome-level assembly of Southern catfish (Silurus meridionalis) provides insights into visual adaptation to the nocturnal and benthic lifestyles.</title>
        <authorList>
            <person name="Zhang Y."/>
            <person name="Wang D."/>
            <person name="Peng Z."/>
        </authorList>
    </citation>
    <scope>NUCLEOTIDE SEQUENCE</scope>
    <source>
        <strain evidence="20">SWU-2019-XX</strain>
        <tissue evidence="20">Muscle</tissue>
    </source>
</reference>
<dbReference type="Pfam" id="PF00053">
    <property type="entry name" value="EGF_laminin"/>
    <property type="match status" value="11"/>
</dbReference>
<feature type="disulfide bond" evidence="13">
    <location>
        <begin position="1124"/>
        <end position="1141"/>
    </location>
</feature>
<feature type="disulfide bond" evidence="13">
    <location>
        <begin position="784"/>
        <end position="793"/>
    </location>
</feature>
<dbReference type="FunFam" id="2.10.25.10:FF:000074">
    <property type="entry name" value="Laminin subunit alpha"/>
    <property type="match status" value="1"/>
</dbReference>
<evidence type="ECO:0000256" key="3">
    <source>
        <dbReference type="ARBA" id="ARBA00022530"/>
    </source>
</evidence>
<feature type="disulfide bond" evidence="13">
    <location>
        <begin position="1122"/>
        <end position="1134"/>
    </location>
</feature>
<feature type="domain" description="Laminin IV type B" evidence="18">
    <location>
        <begin position="545"/>
        <end position="757"/>
    </location>
</feature>
<dbReference type="Gene3D" id="2.60.120.260">
    <property type="entry name" value="Galactose-binding domain-like"/>
    <property type="match status" value="1"/>
</dbReference>
<dbReference type="FunFam" id="2.10.25.10:FF:000145">
    <property type="entry name" value="Laminin subunit beta 1"/>
    <property type="match status" value="1"/>
</dbReference>
<feature type="domain" description="Laminin EGF-like" evidence="17">
    <location>
        <begin position="268"/>
        <end position="331"/>
    </location>
</feature>
<feature type="compositionally biased region" description="Basic and acidic residues" evidence="15">
    <location>
        <begin position="1460"/>
        <end position="1479"/>
    </location>
</feature>
<gene>
    <name evidence="20" type="ORF">HF521_007846</name>
</gene>
<evidence type="ECO:0000256" key="10">
    <source>
        <dbReference type="ARBA" id="ARBA00023157"/>
    </source>
</evidence>
<dbReference type="FunFam" id="2.10.25.10:FF:000138">
    <property type="entry name" value="Laminin subunit beta 1"/>
    <property type="match status" value="1"/>
</dbReference>
<evidence type="ECO:0000256" key="15">
    <source>
        <dbReference type="SAM" id="MobiDB-lite"/>
    </source>
</evidence>
<evidence type="ECO:0000256" key="8">
    <source>
        <dbReference type="ARBA" id="ARBA00022889"/>
    </source>
</evidence>
<dbReference type="FunFam" id="2.10.25.10:FF:000011">
    <property type="entry name" value="Cadherin EGF LAG seven-pass G-type receptor"/>
    <property type="match status" value="2"/>
</dbReference>
<feature type="compositionally biased region" description="Polar residues" evidence="15">
    <location>
        <begin position="1322"/>
        <end position="1339"/>
    </location>
</feature>
<keyword evidence="21" id="KW-1185">Reference proteome</keyword>
<dbReference type="GO" id="GO:0150043">
    <property type="term" value="F:structural constituent of synapse-associated extracellular matrix"/>
    <property type="evidence" value="ECO:0007669"/>
    <property type="project" value="TreeGrafter"/>
</dbReference>
<dbReference type="GO" id="GO:0043256">
    <property type="term" value="C:laminin complex"/>
    <property type="evidence" value="ECO:0007669"/>
    <property type="project" value="TreeGrafter"/>
</dbReference>
<feature type="disulfide bond" evidence="13">
    <location>
        <begin position="832"/>
        <end position="841"/>
    </location>
</feature>
<feature type="chain" id="PRO_5035927337" description="Laminin subunit beta-1-like" evidence="16">
    <location>
        <begin position="19"/>
        <end position="1774"/>
    </location>
</feature>
<feature type="domain" description="Laminin EGF-like" evidence="17">
    <location>
        <begin position="811"/>
        <end position="856"/>
    </location>
</feature>
<feature type="disulfide bond" evidence="13">
    <location>
        <begin position="1143"/>
        <end position="1152"/>
    </location>
</feature>
<feature type="disulfide bond" evidence="13">
    <location>
        <begin position="477"/>
        <end position="486"/>
    </location>
</feature>
<keyword evidence="11" id="KW-0325">Glycoprotein</keyword>
<feature type="disulfide bond" evidence="13">
    <location>
        <begin position="811"/>
        <end position="823"/>
    </location>
</feature>
<comment type="subcellular location">
    <subcellularLocation>
        <location evidence="1">Secreted</location>
        <location evidence="1">Extracellular space</location>
        <location evidence="1">Extracellular matrix</location>
        <location evidence="1">Basement membrane</location>
    </subcellularLocation>
</comment>
<comment type="caution">
    <text evidence="20">The sequence shown here is derived from an EMBL/GenBank/DDBJ whole genome shotgun (WGS) entry which is preliminary data.</text>
</comment>
<feature type="disulfide bond" evidence="13">
    <location>
        <begin position="813"/>
        <end position="830"/>
    </location>
</feature>
<feature type="signal peptide" evidence="16">
    <location>
        <begin position="1"/>
        <end position="18"/>
    </location>
</feature>
<feature type="disulfide bond" evidence="13">
    <location>
        <begin position="876"/>
        <end position="885"/>
    </location>
</feature>
<accession>A0A8T0APZ4</accession>
<protein>
    <recommendedName>
        <fullName evidence="22">Laminin subunit beta-1-like</fullName>
    </recommendedName>
</protein>
<evidence type="ECO:0000256" key="13">
    <source>
        <dbReference type="PROSITE-ProRule" id="PRU00460"/>
    </source>
</evidence>
<evidence type="ECO:0000259" key="19">
    <source>
        <dbReference type="PROSITE" id="PS51117"/>
    </source>
</evidence>
<dbReference type="GO" id="GO:0070831">
    <property type="term" value="P:basement membrane assembly"/>
    <property type="evidence" value="ECO:0007669"/>
    <property type="project" value="TreeGrafter"/>
</dbReference>
<evidence type="ECO:0000256" key="5">
    <source>
        <dbReference type="ARBA" id="ARBA00022729"/>
    </source>
</evidence>
<organism evidence="20 21">
    <name type="scientific">Silurus meridionalis</name>
    <name type="common">Southern catfish</name>
    <name type="synonym">Silurus soldatovi meridionalis</name>
    <dbReference type="NCBI Taxonomy" id="175797"/>
    <lineage>
        <taxon>Eukaryota</taxon>
        <taxon>Metazoa</taxon>
        <taxon>Chordata</taxon>
        <taxon>Craniata</taxon>
        <taxon>Vertebrata</taxon>
        <taxon>Euteleostomi</taxon>
        <taxon>Actinopterygii</taxon>
        <taxon>Neopterygii</taxon>
        <taxon>Teleostei</taxon>
        <taxon>Ostariophysi</taxon>
        <taxon>Siluriformes</taxon>
        <taxon>Siluridae</taxon>
        <taxon>Silurus</taxon>
    </lineage>
</organism>
<evidence type="ECO:0000256" key="14">
    <source>
        <dbReference type="SAM" id="Coils"/>
    </source>
</evidence>
<feature type="domain" description="Laminin EGF-like" evidence="17">
    <location>
        <begin position="1122"/>
        <end position="1168"/>
    </location>
</feature>
<dbReference type="InterPro" id="IPR013015">
    <property type="entry name" value="Laminin_IV_B"/>
</dbReference>
<dbReference type="FunFam" id="2.10.25.10:FF:000065">
    <property type="entry name" value="Laminin subunit beta 1"/>
    <property type="match status" value="1"/>
</dbReference>
<dbReference type="GO" id="GO:0009888">
    <property type="term" value="P:tissue development"/>
    <property type="evidence" value="ECO:0007669"/>
    <property type="project" value="TreeGrafter"/>
</dbReference>
<feature type="domain" description="Laminin EGF-like" evidence="17">
    <location>
        <begin position="966"/>
        <end position="1017"/>
    </location>
</feature>
<evidence type="ECO:0008006" key="22">
    <source>
        <dbReference type="Google" id="ProtNLM"/>
    </source>
</evidence>
<dbReference type="GO" id="GO:0034446">
    <property type="term" value="P:substrate adhesion-dependent cell spreading"/>
    <property type="evidence" value="ECO:0007669"/>
    <property type="project" value="TreeGrafter"/>
</dbReference>
<keyword evidence="9 14" id="KW-0175">Coiled coil</keyword>
<dbReference type="FunFam" id="2.170.300.10:FF:000004">
    <property type="entry name" value="Laminin subunit beta 1"/>
    <property type="match status" value="1"/>
</dbReference>
<dbReference type="GO" id="GO:0009887">
    <property type="term" value="P:animal organ morphogenesis"/>
    <property type="evidence" value="ECO:0007669"/>
    <property type="project" value="TreeGrafter"/>
</dbReference>
<dbReference type="FunFam" id="2.10.25.10:FF:000130">
    <property type="entry name" value="Laminin subunit beta 1"/>
    <property type="match status" value="1"/>
</dbReference>
<feature type="disulfide bond" evidence="13">
    <location>
        <begin position="763"/>
        <end position="775"/>
    </location>
</feature>
<feature type="domain" description="Laminin N-terminal" evidence="19">
    <location>
        <begin position="29"/>
        <end position="267"/>
    </location>
</feature>
<dbReference type="GO" id="GO:0016477">
    <property type="term" value="P:cell migration"/>
    <property type="evidence" value="ECO:0007669"/>
    <property type="project" value="TreeGrafter"/>
</dbReference>
<feature type="disulfide bond" evidence="13">
    <location>
        <begin position="489"/>
        <end position="503"/>
    </location>
</feature>
<evidence type="ECO:0000313" key="20">
    <source>
        <dbReference type="EMBL" id="KAF7694093.1"/>
    </source>
</evidence>
<feature type="disulfide bond" evidence="13">
    <location>
        <begin position="990"/>
        <end position="999"/>
    </location>
</feature>
<keyword evidence="6" id="KW-0677">Repeat</keyword>
<dbReference type="Gene3D" id="2.10.25.10">
    <property type="entry name" value="Laminin"/>
    <property type="match status" value="9"/>
</dbReference>
<dbReference type="InterPro" id="IPR000742">
    <property type="entry name" value="EGF"/>
</dbReference>
<evidence type="ECO:0000313" key="21">
    <source>
        <dbReference type="Proteomes" id="UP000606274"/>
    </source>
</evidence>
<dbReference type="PROSITE" id="PS01248">
    <property type="entry name" value="EGF_LAM_1"/>
    <property type="match status" value="6"/>
</dbReference>
<dbReference type="FunFam" id="2.10.25.10:FF:000135">
    <property type="entry name" value="Laminin subunit beta 4"/>
    <property type="match status" value="2"/>
</dbReference>
<dbReference type="CDD" id="cd22300">
    <property type="entry name" value="cc_LAMB1_C"/>
    <property type="match status" value="1"/>
</dbReference>
<dbReference type="FunFam" id="2.60.120.260:FF:000010">
    <property type="entry name" value="Laminin subunit beta 1"/>
    <property type="match status" value="1"/>
</dbReference>
<dbReference type="FunFam" id="2.170.300.10:FF:000001">
    <property type="entry name" value="Laminin subunit beta-1"/>
    <property type="match status" value="1"/>
</dbReference>
<dbReference type="Pfam" id="PF21199">
    <property type="entry name" value="LAMININ_IV_B"/>
    <property type="match status" value="1"/>
</dbReference>
<dbReference type="FunFam" id="2.10.25.10:FF:000090">
    <property type="entry name" value="laminin subunit alpha"/>
    <property type="match status" value="1"/>
</dbReference>
<dbReference type="SMART" id="SM00181">
    <property type="entry name" value="EGF"/>
    <property type="match status" value="9"/>
</dbReference>
<dbReference type="PROSITE" id="PS50027">
    <property type="entry name" value="EGF_LAM_2"/>
    <property type="match status" value="10"/>
</dbReference>
<feature type="coiled-coil region" evidence="14">
    <location>
        <begin position="1700"/>
        <end position="1769"/>
    </location>
</feature>
<evidence type="ECO:0000256" key="12">
    <source>
        <dbReference type="ARBA" id="ARBA00023292"/>
    </source>
</evidence>
<keyword evidence="4" id="KW-0597">Phosphoprotein</keyword>
<dbReference type="Pfam" id="PF24973">
    <property type="entry name" value="EGF_LMN_ATRN"/>
    <property type="match status" value="1"/>
</dbReference>
<feature type="disulfide bond" evidence="13">
    <location>
        <begin position="765"/>
        <end position="782"/>
    </location>
</feature>
<feature type="domain" description="Laminin EGF-like" evidence="17">
    <location>
        <begin position="1018"/>
        <end position="1073"/>
    </location>
</feature>
<feature type="domain" description="Laminin EGF-like" evidence="17">
    <location>
        <begin position="857"/>
        <end position="906"/>
    </location>
</feature>
<keyword evidence="7" id="KW-0084">Basement membrane</keyword>
<dbReference type="Pfam" id="PF23219">
    <property type="entry name" value="LAMB1"/>
    <property type="match status" value="1"/>
</dbReference>
<proteinExistence type="predicted"/>
<dbReference type="SUPFAM" id="SSF57196">
    <property type="entry name" value="EGF/Laminin"/>
    <property type="match status" value="12"/>
</dbReference>
<keyword evidence="10 13" id="KW-1015">Disulfide bond</keyword>
<dbReference type="FunFam" id="2.10.25.10:FF:000101">
    <property type="entry name" value="Laminin subunit beta 1"/>
    <property type="match status" value="1"/>
</dbReference>
<feature type="region of interest" description="Disordered" evidence="15">
    <location>
        <begin position="1322"/>
        <end position="1347"/>
    </location>
</feature>
<dbReference type="InterPro" id="IPR008211">
    <property type="entry name" value="Laminin_N"/>
</dbReference>
<feature type="disulfide bond" evidence="13">
    <location>
        <begin position="1076"/>
        <end position="1093"/>
    </location>
</feature>
<evidence type="ECO:0000256" key="4">
    <source>
        <dbReference type="ARBA" id="ARBA00022553"/>
    </source>
</evidence>
<feature type="disulfide bond" evidence="13">
    <location>
        <begin position="297"/>
        <end position="306"/>
    </location>
</feature>
<comment type="caution">
    <text evidence="13">Lacks conserved residue(s) required for the propagation of feature annotation.</text>
</comment>
<sequence length="1774" mass="197326">MRILHWAMILALGLAVQAQLLPEANNMCSEGSCYPATGDLLIGRAHRLTASSTCGLYSPEHFCIFSSLAAEKCFECDSRDLYNEVTHPNSHTIDNVVTTFTPNRLVTWWQSENGVENVTIQLDLEAEFHFTHIIMTFKTFRPAAMVIERSSDFGQTWKVYRYFASNCSASFPHISQGPVKSVDEVICDSRYSSIEPSTEGEVIYRALDPIFKIPDPYSQGIQNFLRITNLRMRMVKLHMLGDNLLDGGDEVKNKYYYALYDMVVRGNCFCYGHSSECAPGDDSEDGPEGMVHGKCVCNHHTSGLNCERCQDFYQDVPWRPAEGRNTNECKKCECNQHSNACHFNMAMYVASGNRSGGVCDDCQHNTQGQHCEGCKPFYYQHPNRDIRDPHICERCDCDIWGSLNGGVCDSATDVMRGLIAGQCRCKENVEGERCDHCKRGYYGLSQDMLGCLPCSCNPLGTLPGGNPCDTDTGICYCKRLVTGRNCDRCQPQHWGLSTDKDGCRPCDCDLGGALNNDCSPHTGQCVCREHMSGRRCNTLNPGYYFTALDHYTYEAEEAAFGPAVTVVTRPIPRPADRHPTWTGVGFAKVPERETLQFTIDNIPQSMDYDLLIRYEPQLPEVWEQVRVDVTQPAYPLTPAKCLGSFSDHQTISLPPGSRYMVLSRPLCLEKGEKYTVKLNLSHFSSNDFHHQPHILIDSIVLLPVVRDLEMFSGSADGEAAWEMFQKYRCLENSKSVQKLPMNDICRGYIFSASALLQQGAMECECDLLGSNSTMCDPNGGQCLCRKNVIGRKCNSCAPSTFQLEPSGCRPCECDPLGSKNPFCNSTTGQCLCLPGVYGRQCAHCLPRHWGFPHCQQCFCNGHGEHCHPQTGQCLECRDHTTGDQCERCKTGYHGNALIGSTDRCRPCMCPDGPDSGRQFADTCYQNPTSLQLVCVCSQGYKGPRCEDCAPGYYGNPQVSGGRCHPCQCNGNINMHDPLSCDARTGICLRCLHNTEGQACQHCRRGYYGDASTQNCQRCMCQPLGTDSSRCVDGECQCNQVSGQCPCLPNVEGLHCDHCAPNTWNFNSEEGCQSCQCHPTHSYSQSCDVVSGQCVCMPGFGGRTCDECRPLFWGDPEVRCHACDCDPKGTATPQCNKTSGACVCVEGVGGPRCDSCGRGYVGTFPDCQPCHQCFREWDVTVGELTNQTQQLVDTVEQLKVTGVTAAYQETIDSLEGGAKQITQILEDDKAQKTLRHSQELLQQAKSIMTDLEPSLNHSEVDVKQTAEEHRRVAKELITLSVDIQKQQESFNNTQQQVLRIKHSDAVGAVDSIREYYQETVEAESQVNRTTTGSHSHLEQSASRRKATEVRLKAEEGEFDQKQRLDTQILNTLNQDLERDELSQLSEKVCGGKWSPNGCGECGGLGCVTEDGKHQCGGQDCKGVLTQTNNAWKKAKDLDKDIMDSLKEVEKLQRMVSTAQGRAEESKSSAQEIQEKANKNKAKVEQTNQELRELIQQIRDFLTSGTDLERIEALSDEVLKMKMPVFVGELKNVTSEIRQHVASLTSVDDVLAQSSEQAQTAERLLQQARSISEEATQLREKVDKVKAALNESEHAQSVANDSLNATKSDLVYIKQQIKTVESKTVASEFMLSNTTHRLLDLEKNVVAVEQKTRESFDSAQSAENKADYVSDDTDQTKRKLDLEVQPKFQSVRGLMEEKAFGVSDARQRAERLQEEAKNLAADVVTKLSNLNELERMFSVNQKTLAERAAEIEELEKEAQAVLQELSQTVTVYSTCL</sequence>
<dbReference type="Pfam" id="PF00055">
    <property type="entry name" value="Laminin_N"/>
    <property type="match status" value="1"/>
</dbReference>
<dbReference type="PRINTS" id="PR00011">
    <property type="entry name" value="EGFLAMININ"/>
</dbReference>
<dbReference type="GO" id="GO:0005178">
    <property type="term" value="F:integrin binding"/>
    <property type="evidence" value="ECO:0007669"/>
    <property type="project" value="TreeGrafter"/>
</dbReference>
<dbReference type="SMART" id="SM00136">
    <property type="entry name" value="LamNT"/>
    <property type="match status" value="1"/>
</dbReference>
<dbReference type="PANTHER" id="PTHR10574">
    <property type="entry name" value="NETRIN/LAMININ-RELATED"/>
    <property type="match status" value="1"/>
</dbReference>
<evidence type="ECO:0000259" key="17">
    <source>
        <dbReference type="PROSITE" id="PS50027"/>
    </source>
</evidence>
<dbReference type="SMART" id="SM00180">
    <property type="entry name" value="EGF_Lam"/>
    <property type="match status" value="13"/>
</dbReference>
<dbReference type="EMBL" id="JABFDY010000018">
    <property type="protein sequence ID" value="KAF7694093.1"/>
    <property type="molecule type" value="Genomic_DNA"/>
</dbReference>
<evidence type="ECO:0000256" key="9">
    <source>
        <dbReference type="ARBA" id="ARBA00023054"/>
    </source>
</evidence>
<dbReference type="PROSITE" id="PS51116">
    <property type="entry name" value="LAMININ_IVB"/>
    <property type="match status" value="1"/>
</dbReference>
<evidence type="ECO:0000256" key="6">
    <source>
        <dbReference type="ARBA" id="ARBA00022737"/>
    </source>
</evidence>
<dbReference type="PROSITE" id="PS51117">
    <property type="entry name" value="LAMININ_NTER"/>
    <property type="match status" value="1"/>
</dbReference>
<feature type="domain" description="Laminin EGF-like" evidence="17">
    <location>
        <begin position="763"/>
        <end position="810"/>
    </location>
</feature>
<keyword evidence="12 13" id="KW-0424">Laminin EGF-like domain</keyword>
<keyword evidence="8" id="KW-0130">Cell adhesion</keyword>
<dbReference type="CDD" id="cd00055">
    <property type="entry name" value="EGF_Lam"/>
    <property type="match status" value="13"/>
</dbReference>
<dbReference type="InterPro" id="IPR056863">
    <property type="entry name" value="LMN_ATRN_NET-like_EGF"/>
</dbReference>
<dbReference type="InterPro" id="IPR056558">
    <property type="entry name" value="LAMB1-4_helical"/>
</dbReference>
<feature type="disulfide bond" evidence="13">
    <location>
        <begin position="1095"/>
        <end position="1104"/>
    </location>
</feature>
<feature type="domain" description="Laminin EGF-like" evidence="17">
    <location>
        <begin position="1074"/>
        <end position="1121"/>
    </location>
</feature>
<keyword evidence="2" id="KW-0964">Secreted</keyword>
<dbReference type="InterPro" id="IPR050440">
    <property type="entry name" value="Laminin/Netrin_ECM"/>
</dbReference>